<protein>
    <submittedName>
        <fullName evidence="4">D-ribose pyranase</fullName>
    </submittedName>
</protein>
<dbReference type="PANTHER" id="PTHR31690">
    <property type="entry name" value="FUCOSE MUTAROTASE"/>
    <property type="match status" value="1"/>
</dbReference>
<comment type="catalytic activity">
    <reaction evidence="1">
        <text>beta-D-ribopyranose = beta-D-ribofuranose</text>
        <dbReference type="Rhea" id="RHEA:25432"/>
        <dbReference type="ChEBI" id="CHEBI:27476"/>
        <dbReference type="ChEBI" id="CHEBI:47002"/>
        <dbReference type="EC" id="5.4.99.62"/>
    </reaction>
</comment>
<dbReference type="GO" id="GO:0006004">
    <property type="term" value="P:fucose metabolic process"/>
    <property type="evidence" value="ECO:0007669"/>
    <property type="project" value="TreeGrafter"/>
</dbReference>
<organism evidence="4 5">
    <name type="scientific">Serratia fonticola</name>
    <dbReference type="NCBI Taxonomy" id="47917"/>
    <lineage>
        <taxon>Bacteria</taxon>
        <taxon>Pseudomonadati</taxon>
        <taxon>Pseudomonadota</taxon>
        <taxon>Gammaproteobacteria</taxon>
        <taxon>Enterobacterales</taxon>
        <taxon>Yersiniaceae</taxon>
        <taxon>Serratia</taxon>
    </lineage>
</organism>
<evidence type="ECO:0000313" key="5">
    <source>
        <dbReference type="Proteomes" id="UP000270487"/>
    </source>
</evidence>
<dbReference type="SUPFAM" id="SSF102546">
    <property type="entry name" value="RbsD-like"/>
    <property type="match status" value="1"/>
</dbReference>
<name>A0A3S5B9D9_SERFO</name>
<dbReference type="AlphaFoldDB" id="A0A3S5B9D9"/>
<dbReference type="GO" id="GO:0036373">
    <property type="term" value="F:L-fucose mutarotase activity"/>
    <property type="evidence" value="ECO:0007669"/>
    <property type="project" value="UniProtKB-EC"/>
</dbReference>
<dbReference type="InterPro" id="IPR050443">
    <property type="entry name" value="RbsD/FucU_mutarotase"/>
</dbReference>
<dbReference type="GO" id="GO:0062193">
    <property type="term" value="F:D-ribose pyranase activity"/>
    <property type="evidence" value="ECO:0007669"/>
    <property type="project" value="UniProtKB-EC"/>
</dbReference>
<comment type="catalytic activity">
    <reaction evidence="3">
        <text>alpha-L-fucose = beta-L-fucose</text>
        <dbReference type="Rhea" id="RHEA:25580"/>
        <dbReference type="ChEBI" id="CHEBI:42548"/>
        <dbReference type="ChEBI" id="CHEBI:42589"/>
        <dbReference type="EC" id="5.1.3.29"/>
    </reaction>
</comment>
<evidence type="ECO:0000313" key="4">
    <source>
        <dbReference type="EMBL" id="VEI75598.1"/>
    </source>
</evidence>
<dbReference type="InterPro" id="IPR007721">
    <property type="entry name" value="RbsD_FucU"/>
</dbReference>
<dbReference type="InterPro" id="IPR023750">
    <property type="entry name" value="RbsD-like_sf"/>
</dbReference>
<dbReference type="EMBL" id="LR134492">
    <property type="protein sequence ID" value="VEI75598.1"/>
    <property type="molecule type" value="Genomic_DNA"/>
</dbReference>
<dbReference type="GO" id="GO:0042806">
    <property type="term" value="F:fucose binding"/>
    <property type="evidence" value="ECO:0007669"/>
    <property type="project" value="TreeGrafter"/>
</dbReference>
<dbReference type="PANTHER" id="PTHR31690:SF4">
    <property type="entry name" value="FUCOSE MUTAROTASE"/>
    <property type="match status" value="1"/>
</dbReference>
<proteinExistence type="predicted"/>
<dbReference type="Gene3D" id="3.40.1650.10">
    <property type="entry name" value="RbsD-like domain"/>
    <property type="match status" value="1"/>
</dbReference>
<dbReference type="Proteomes" id="UP000270487">
    <property type="component" value="Chromosome"/>
</dbReference>
<reference evidence="4 5" key="1">
    <citation type="submission" date="2018-12" db="EMBL/GenBank/DDBJ databases">
        <authorList>
            <consortium name="Pathogen Informatics"/>
        </authorList>
    </citation>
    <scope>NUCLEOTIDE SEQUENCE [LARGE SCALE GENOMIC DNA]</scope>
    <source>
        <strain evidence="4 5">NCTC13193</strain>
    </source>
</reference>
<evidence type="ECO:0000256" key="3">
    <source>
        <dbReference type="ARBA" id="ARBA00036324"/>
    </source>
</evidence>
<gene>
    <name evidence="4" type="ORF">NCTC13193_05020</name>
</gene>
<dbReference type="Pfam" id="PF05025">
    <property type="entry name" value="RbsD_FucU"/>
    <property type="match status" value="1"/>
</dbReference>
<keyword evidence="2" id="KW-0413">Isomerase</keyword>
<accession>A0A3S5B9D9</accession>
<dbReference type="RefSeq" id="WP_141132986.1">
    <property type="nucleotide sequence ID" value="NZ_CAMFLQ010000007.1"/>
</dbReference>
<evidence type="ECO:0000256" key="2">
    <source>
        <dbReference type="ARBA" id="ARBA00023235"/>
    </source>
</evidence>
<sequence>MIKADIIHPQLLGALALCGHKTQILIADGNYSFVTNSSKEATIVYLNLAPGMIASSVILDKVLKHINVEHASMMAWPQDFTNTIATEYQQLLPDGCPIDYLNREAFYHAAKSQETLLVIASGEMRRFANLLLTVAPVSLAD</sequence>
<evidence type="ECO:0000256" key="1">
    <source>
        <dbReference type="ARBA" id="ARBA00000223"/>
    </source>
</evidence>